<keyword evidence="1" id="KW-1133">Transmembrane helix</keyword>
<comment type="caution">
    <text evidence="2">The sequence shown here is derived from an EMBL/GenBank/DDBJ whole genome shotgun (WGS) entry which is preliminary data.</text>
</comment>
<dbReference type="AlphaFoldDB" id="A0A3A9K862"/>
<protein>
    <submittedName>
        <fullName evidence="2">Uncharacterized protein</fullName>
    </submittedName>
</protein>
<gene>
    <name evidence="2" type="ORF">CR203_14765</name>
</gene>
<sequence length="94" mass="11052">MNLLKFFVYQIALSIIGIANNYFFKDFLYEHFNIHNKLISSLIATPIDMIIIYFTFKLYSLLKTKLRYKVLIHIGALITGFLIFGLITNQISLW</sequence>
<organism evidence="2 3">
    <name type="scientific">Salipaludibacillus neizhouensis</name>
    <dbReference type="NCBI Taxonomy" id="885475"/>
    <lineage>
        <taxon>Bacteria</taxon>
        <taxon>Bacillati</taxon>
        <taxon>Bacillota</taxon>
        <taxon>Bacilli</taxon>
        <taxon>Bacillales</taxon>
        <taxon>Bacillaceae</taxon>
    </lineage>
</organism>
<keyword evidence="3" id="KW-1185">Reference proteome</keyword>
<feature type="transmembrane region" description="Helical" evidence="1">
    <location>
        <begin position="36"/>
        <end position="56"/>
    </location>
</feature>
<evidence type="ECO:0000256" key="1">
    <source>
        <dbReference type="SAM" id="Phobius"/>
    </source>
</evidence>
<feature type="transmembrane region" description="Helical" evidence="1">
    <location>
        <begin position="6"/>
        <end position="24"/>
    </location>
</feature>
<dbReference type="EMBL" id="PDOE01000006">
    <property type="protein sequence ID" value="RKL66551.1"/>
    <property type="molecule type" value="Genomic_DNA"/>
</dbReference>
<dbReference type="Proteomes" id="UP000281498">
    <property type="component" value="Unassembled WGS sequence"/>
</dbReference>
<keyword evidence="1" id="KW-0812">Transmembrane</keyword>
<proteinExistence type="predicted"/>
<name>A0A3A9K862_9BACI</name>
<accession>A0A3A9K862</accession>
<evidence type="ECO:0000313" key="2">
    <source>
        <dbReference type="EMBL" id="RKL66551.1"/>
    </source>
</evidence>
<reference evidence="2 3" key="1">
    <citation type="submission" date="2017-10" db="EMBL/GenBank/DDBJ databases">
        <title>Bacillus sp. nov., a halophilic bacterium isolated from a Keqin Lake.</title>
        <authorList>
            <person name="Wang H."/>
        </authorList>
    </citation>
    <scope>NUCLEOTIDE SEQUENCE [LARGE SCALE GENOMIC DNA]</scope>
    <source>
        <strain evidence="2 3">KCTC 13187</strain>
    </source>
</reference>
<keyword evidence="1" id="KW-0472">Membrane</keyword>
<feature type="transmembrane region" description="Helical" evidence="1">
    <location>
        <begin position="68"/>
        <end position="87"/>
    </location>
</feature>
<evidence type="ECO:0000313" key="3">
    <source>
        <dbReference type="Proteomes" id="UP000281498"/>
    </source>
</evidence>